<dbReference type="InterPro" id="IPR029526">
    <property type="entry name" value="PGBD"/>
</dbReference>
<dbReference type="OrthoDB" id="75807at2759"/>
<organism evidence="3 4">
    <name type="scientific">Eumeta variegata</name>
    <name type="common">Bagworm moth</name>
    <name type="synonym">Eumeta japonica</name>
    <dbReference type="NCBI Taxonomy" id="151549"/>
    <lineage>
        <taxon>Eukaryota</taxon>
        <taxon>Metazoa</taxon>
        <taxon>Ecdysozoa</taxon>
        <taxon>Arthropoda</taxon>
        <taxon>Hexapoda</taxon>
        <taxon>Insecta</taxon>
        <taxon>Pterygota</taxon>
        <taxon>Neoptera</taxon>
        <taxon>Endopterygota</taxon>
        <taxon>Lepidoptera</taxon>
        <taxon>Glossata</taxon>
        <taxon>Ditrysia</taxon>
        <taxon>Tineoidea</taxon>
        <taxon>Psychidae</taxon>
        <taxon>Oiketicinae</taxon>
        <taxon>Eumeta</taxon>
    </lineage>
</organism>
<evidence type="ECO:0000313" key="3">
    <source>
        <dbReference type="EMBL" id="GBP69114.1"/>
    </source>
</evidence>
<gene>
    <name evidence="3" type="ORF">EVAR_87394_1</name>
</gene>
<dbReference type="PANTHER" id="PTHR46599">
    <property type="entry name" value="PIGGYBAC TRANSPOSABLE ELEMENT-DERIVED PROTEIN 4"/>
    <property type="match status" value="1"/>
</dbReference>
<feature type="domain" description="PiggyBac transposable element-derived protein" evidence="2">
    <location>
        <begin position="99"/>
        <end position="170"/>
    </location>
</feature>
<dbReference type="EMBL" id="BGZK01001030">
    <property type="protein sequence ID" value="GBP69114.1"/>
    <property type="molecule type" value="Genomic_DNA"/>
</dbReference>
<feature type="compositionally biased region" description="Basic residues" evidence="1">
    <location>
        <begin position="80"/>
        <end position="93"/>
    </location>
</feature>
<dbReference type="Proteomes" id="UP000299102">
    <property type="component" value="Unassembled WGS sequence"/>
</dbReference>
<dbReference type="PANTHER" id="PTHR46599:SF3">
    <property type="entry name" value="PIGGYBAC TRANSPOSABLE ELEMENT-DERIVED PROTEIN 4"/>
    <property type="match status" value="1"/>
</dbReference>
<protein>
    <recommendedName>
        <fullName evidence="2">PiggyBac transposable element-derived protein domain-containing protein</fullName>
    </recommendedName>
</protein>
<feature type="compositionally biased region" description="Polar residues" evidence="1">
    <location>
        <begin position="97"/>
        <end position="108"/>
    </location>
</feature>
<sequence>MSYDRYIFLTKCLHFSDNNKQPLPNAKSKQPFAASKQPLTNSKQLPAVNREESVRRKKNNEKSVDDCDESAEVGRDRTRSRGQKRRCKSKKLISHPPATSGTAPNPNNMAKALTEKTTQIVLNLLEGLEHKGHCVTMDNFYNSPALARYLKCRGFNRLSTIRLTLKNIPEGRVSILDCSIVEDAVYAFRAGSQSDIATRITTGQDLKPNAYS</sequence>
<dbReference type="AlphaFoldDB" id="A0A4C1Y2A2"/>
<comment type="caution">
    <text evidence="3">The sequence shown here is derived from an EMBL/GenBank/DDBJ whole genome shotgun (WGS) entry which is preliminary data.</text>
</comment>
<dbReference type="Pfam" id="PF13843">
    <property type="entry name" value="DDE_Tnp_1_7"/>
    <property type="match status" value="1"/>
</dbReference>
<feature type="region of interest" description="Disordered" evidence="1">
    <location>
        <begin position="17"/>
        <end position="108"/>
    </location>
</feature>
<keyword evidence="4" id="KW-1185">Reference proteome</keyword>
<proteinExistence type="predicted"/>
<name>A0A4C1Y2A2_EUMVA</name>
<evidence type="ECO:0000313" key="4">
    <source>
        <dbReference type="Proteomes" id="UP000299102"/>
    </source>
</evidence>
<accession>A0A4C1Y2A2</accession>
<evidence type="ECO:0000259" key="2">
    <source>
        <dbReference type="Pfam" id="PF13843"/>
    </source>
</evidence>
<evidence type="ECO:0000256" key="1">
    <source>
        <dbReference type="SAM" id="MobiDB-lite"/>
    </source>
</evidence>
<reference evidence="3 4" key="1">
    <citation type="journal article" date="2019" name="Commun. Biol.">
        <title>The bagworm genome reveals a unique fibroin gene that provides high tensile strength.</title>
        <authorList>
            <person name="Kono N."/>
            <person name="Nakamura H."/>
            <person name="Ohtoshi R."/>
            <person name="Tomita M."/>
            <person name="Numata K."/>
            <person name="Arakawa K."/>
        </authorList>
    </citation>
    <scope>NUCLEOTIDE SEQUENCE [LARGE SCALE GENOMIC DNA]</scope>
</reference>
<feature type="compositionally biased region" description="Basic and acidic residues" evidence="1">
    <location>
        <begin position="49"/>
        <end position="65"/>
    </location>
</feature>